<name>A0A017RS93_9CLOT</name>
<evidence type="ECO:0000313" key="2">
    <source>
        <dbReference type="Proteomes" id="UP000019681"/>
    </source>
</evidence>
<reference evidence="1 2" key="1">
    <citation type="journal article" date="2014" name="Genome Announc.">
        <title>Draft Genome Sequence of Fervidicella metallireducens Strain AeBT, an Iron-Reducing Thermoanaerobe from the Great Artesian Basin.</title>
        <authorList>
            <person name="Patel B.K."/>
        </authorList>
    </citation>
    <scope>NUCLEOTIDE SEQUENCE [LARGE SCALE GENOMIC DNA]</scope>
    <source>
        <strain evidence="1 2">AeB</strain>
    </source>
</reference>
<dbReference type="Pfam" id="PF13031">
    <property type="entry name" value="DUF3892"/>
    <property type="match status" value="1"/>
</dbReference>
<dbReference type="RefSeq" id="WP_035381600.1">
    <property type="nucleotide sequence ID" value="NZ_AZQP01000066.1"/>
</dbReference>
<organism evidence="1 2">
    <name type="scientific">Fervidicella metallireducens AeB</name>
    <dbReference type="NCBI Taxonomy" id="1403537"/>
    <lineage>
        <taxon>Bacteria</taxon>
        <taxon>Bacillati</taxon>
        <taxon>Bacillota</taxon>
        <taxon>Clostridia</taxon>
        <taxon>Eubacteriales</taxon>
        <taxon>Clostridiaceae</taxon>
        <taxon>Fervidicella</taxon>
    </lineage>
</organism>
<evidence type="ECO:0008006" key="3">
    <source>
        <dbReference type="Google" id="ProtNLM"/>
    </source>
</evidence>
<protein>
    <recommendedName>
        <fullName evidence="3">DUF3892 domain-containing protein</fullName>
    </recommendedName>
</protein>
<keyword evidence="2" id="KW-1185">Reference proteome</keyword>
<dbReference type="EMBL" id="AZQP01000066">
    <property type="protein sequence ID" value="EYE87339.1"/>
    <property type="molecule type" value="Genomic_DNA"/>
</dbReference>
<dbReference type="AlphaFoldDB" id="A0A017RS93"/>
<proteinExistence type="predicted"/>
<dbReference type="STRING" id="1403537.Q428_13860"/>
<accession>A0A017RS93</accession>
<dbReference type="InterPro" id="IPR024997">
    <property type="entry name" value="DUF3892"/>
</dbReference>
<comment type="caution">
    <text evidence="1">The sequence shown here is derived from an EMBL/GenBank/DDBJ whole genome shotgun (WGS) entry which is preliminary data.</text>
</comment>
<sequence>MFKIIGVKHDSNGEIISYKLDNNKIIDKKEAVKFAEEGKIDGVIIGVSKNGEKFLKNMPDGNKFNNLDNMQEI</sequence>
<dbReference type="OrthoDB" id="1954671at2"/>
<gene>
    <name evidence="1" type="ORF">Q428_13860</name>
</gene>
<dbReference type="Proteomes" id="UP000019681">
    <property type="component" value="Unassembled WGS sequence"/>
</dbReference>
<evidence type="ECO:0000313" key="1">
    <source>
        <dbReference type="EMBL" id="EYE87339.1"/>
    </source>
</evidence>